<dbReference type="Proteomes" id="UP000319143">
    <property type="component" value="Unassembled WGS sequence"/>
</dbReference>
<gene>
    <name evidence="1" type="ORF">Poly41_70570</name>
</gene>
<evidence type="ECO:0000313" key="2">
    <source>
        <dbReference type="Proteomes" id="UP000319143"/>
    </source>
</evidence>
<comment type="caution">
    <text evidence="1">The sequence shown here is derived from an EMBL/GenBank/DDBJ whole genome shotgun (WGS) entry which is preliminary data.</text>
</comment>
<dbReference type="EMBL" id="SJPV01000039">
    <property type="protein sequence ID" value="TWU26132.1"/>
    <property type="molecule type" value="Genomic_DNA"/>
</dbReference>
<reference evidence="1 2" key="1">
    <citation type="submission" date="2019-02" db="EMBL/GenBank/DDBJ databases">
        <title>Deep-cultivation of Planctomycetes and their phenomic and genomic characterization uncovers novel biology.</title>
        <authorList>
            <person name="Wiegand S."/>
            <person name="Jogler M."/>
            <person name="Boedeker C."/>
            <person name="Pinto D."/>
            <person name="Vollmers J."/>
            <person name="Rivas-Marin E."/>
            <person name="Kohn T."/>
            <person name="Peeters S.H."/>
            <person name="Heuer A."/>
            <person name="Rast P."/>
            <person name="Oberbeckmann S."/>
            <person name="Bunk B."/>
            <person name="Jeske O."/>
            <person name="Meyerdierks A."/>
            <person name="Storesund J.E."/>
            <person name="Kallscheuer N."/>
            <person name="Luecker S."/>
            <person name="Lage O.M."/>
            <person name="Pohl T."/>
            <person name="Merkel B.J."/>
            <person name="Hornburger P."/>
            <person name="Mueller R.-W."/>
            <person name="Bruemmer F."/>
            <person name="Labrenz M."/>
            <person name="Spormann A.M."/>
            <person name="Op Den Camp H."/>
            <person name="Overmann J."/>
            <person name="Amann R."/>
            <person name="Jetten M.S.M."/>
            <person name="Mascher T."/>
            <person name="Medema M.H."/>
            <person name="Devos D.P."/>
            <person name="Kaster A.-K."/>
            <person name="Ovreas L."/>
            <person name="Rohde M."/>
            <person name="Galperin M.Y."/>
            <person name="Jogler C."/>
        </authorList>
    </citation>
    <scope>NUCLEOTIDE SEQUENCE [LARGE SCALE GENOMIC DNA]</scope>
    <source>
        <strain evidence="1 2">Poly41</strain>
    </source>
</reference>
<dbReference type="AlphaFoldDB" id="A0A5C6CNW0"/>
<name>A0A5C6CNW0_9BACT</name>
<sequence>MGRVKTVKLLRCGTKMTYRVLGSLANVWATRDQDVAMDAPLMKYAQGIAASAAASLSRACVICLGGSR</sequence>
<proteinExistence type="predicted"/>
<evidence type="ECO:0000313" key="1">
    <source>
        <dbReference type="EMBL" id="TWU26132.1"/>
    </source>
</evidence>
<keyword evidence="2" id="KW-1185">Reference proteome</keyword>
<organism evidence="1 2">
    <name type="scientific">Novipirellula artificiosorum</name>
    <dbReference type="NCBI Taxonomy" id="2528016"/>
    <lineage>
        <taxon>Bacteria</taxon>
        <taxon>Pseudomonadati</taxon>
        <taxon>Planctomycetota</taxon>
        <taxon>Planctomycetia</taxon>
        <taxon>Pirellulales</taxon>
        <taxon>Pirellulaceae</taxon>
        <taxon>Novipirellula</taxon>
    </lineage>
</organism>
<accession>A0A5C6CNW0</accession>
<protein>
    <submittedName>
        <fullName evidence="1">Uncharacterized protein</fullName>
    </submittedName>
</protein>